<protein>
    <submittedName>
        <fullName evidence="2">LamG domain-containing protein</fullName>
    </submittedName>
</protein>
<dbReference type="InterPro" id="IPR013424">
    <property type="entry name" value="Ice-binding_C"/>
</dbReference>
<keyword evidence="3" id="KW-1185">Reference proteome</keyword>
<reference evidence="2 3" key="1">
    <citation type="submission" date="2020-02" db="EMBL/GenBank/DDBJ databases">
        <title>Draft genome sequence of Limisphaera ngatamarikiensis NGM72.4T, a thermophilic Verrucomicrobia grouped in subdivision 3.</title>
        <authorList>
            <person name="Carere C.R."/>
            <person name="Steen J."/>
            <person name="Hugenholtz P."/>
            <person name="Stott M.B."/>
        </authorList>
    </citation>
    <scope>NUCLEOTIDE SEQUENCE [LARGE SCALE GENOMIC DNA]</scope>
    <source>
        <strain evidence="2 3">NGM72.4</strain>
    </source>
</reference>
<dbReference type="RefSeq" id="WP_165106178.1">
    <property type="nucleotide sequence ID" value="NZ_JAAKYA010000024.1"/>
</dbReference>
<comment type="caution">
    <text evidence="2">The sequence shown here is derived from an EMBL/GenBank/DDBJ whole genome shotgun (WGS) entry which is preliminary data.</text>
</comment>
<dbReference type="SUPFAM" id="SSF49899">
    <property type="entry name" value="Concanavalin A-like lectins/glucanases"/>
    <property type="match status" value="1"/>
</dbReference>
<name>A0A6M1RLV1_9BACT</name>
<dbReference type="Proteomes" id="UP000477311">
    <property type="component" value="Unassembled WGS sequence"/>
</dbReference>
<sequence>MVGGLVAWSVTAGAATVAWWDFDSAVTGSPVPLGSWAQGGSGGVPAIPDLSGNGYTMLAWDDYWGPEWSALGDTPTGTGFSSQHAGHDDGYVPATGLVQWQPLTWTIELSVRLNNLAGWRTMIGRDGPTGVSGDLAAAFYFQNNGIDNRFRINFMTVGGLRYILDSDLVPEAGRWYHLAAVSDGTTLQMWADKLDGSGFQLVGTLSLDPNNDNRLRATGTWTFGRGWFNGAFVDHIDGNLDNIRFSDVALTPAQFIQVPEPSALALLGLGGLALFARPRRSQN</sequence>
<dbReference type="InterPro" id="IPR013320">
    <property type="entry name" value="ConA-like_dom_sf"/>
</dbReference>
<evidence type="ECO:0000313" key="3">
    <source>
        <dbReference type="Proteomes" id="UP000477311"/>
    </source>
</evidence>
<evidence type="ECO:0000259" key="1">
    <source>
        <dbReference type="Pfam" id="PF07589"/>
    </source>
</evidence>
<dbReference type="NCBIfam" id="TIGR02595">
    <property type="entry name" value="PEP_CTERM"/>
    <property type="match status" value="1"/>
</dbReference>
<feature type="domain" description="Ice-binding protein C-terminal" evidence="1">
    <location>
        <begin position="257"/>
        <end position="280"/>
    </location>
</feature>
<dbReference type="AlphaFoldDB" id="A0A6M1RLV1"/>
<proteinExistence type="predicted"/>
<organism evidence="2 3">
    <name type="scientific">Limisphaera ngatamarikiensis</name>
    <dbReference type="NCBI Taxonomy" id="1324935"/>
    <lineage>
        <taxon>Bacteria</taxon>
        <taxon>Pseudomonadati</taxon>
        <taxon>Verrucomicrobiota</taxon>
        <taxon>Verrucomicrobiia</taxon>
        <taxon>Limisphaerales</taxon>
        <taxon>Limisphaeraceae</taxon>
        <taxon>Limisphaera</taxon>
    </lineage>
</organism>
<accession>A0A6M1RLV1</accession>
<evidence type="ECO:0000313" key="2">
    <source>
        <dbReference type="EMBL" id="NGO38613.1"/>
    </source>
</evidence>
<dbReference type="Pfam" id="PF07589">
    <property type="entry name" value="PEP-CTERM"/>
    <property type="match status" value="1"/>
</dbReference>
<dbReference type="Pfam" id="PF13385">
    <property type="entry name" value="Laminin_G_3"/>
    <property type="match status" value="1"/>
</dbReference>
<dbReference type="Gene3D" id="2.60.120.200">
    <property type="match status" value="1"/>
</dbReference>
<dbReference type="EMBL" id="JAAKYA010000024">
    <property type="protein sequence ID" value="NGO38613.1"/>
    <property type="molecule type" value="Genomic_DNA"/>
</dbReference>
<gene>
    <name evidence="2" type="ORF">G4L39_04250</name>
</gene>